<evidence type="ECO:0000259" key="2">
    <source>
        <dbReference type="PROSITE" id="PS50948"/>
    </source>
</evidence>
<dbReference type="AlphaFoldDB" id="A0AAV4SFR3"/>
<dbReference type="Proteomes" id="UP001054837">
    <property type="component" value="Unassembled WGS sequence"/>
</dbReference>
<name>A0AAV4SFR3_9ARAC</name>
<evidence type="ECO:0000313" key="4">
    <source>
        <dbReference type="Proteomes" id="UP001054837"/>
    </source>
</evidence>
<reference evidence="3 4" key="1">
    <citation type="submission" date="2021-06" db="EMBL/GenBank/DDBJ databases">
        <title>Caerostris darwini draft genome.</title>
        <authorList>
            <person name="Kono N."/>
            <person name="Arakawa K."/>
        </authorList>
    </citation>
    <scope>NUCLEOTIDE SEQUENCE [LARGE SCALE GENOMIC DNA]</scope>
</reference>
<evidence type="ECO:0000313" key="3">
    <source>
        <dbReference type="EMBL" id="GIY32026.1"/>
    </source>
</evidence>
<accession>A0AAV4SFR3</accession>
<organism evidence="3 4">
    <name type="scientific">Caerostris darwini</name>
    <dbReference type="NCBI Taxonomy" id="1538125"/>
    <lineage>
        <taxon>Eukaryota</taxon>
        <taxon>Metazoa</taxon>
        <taxon>Ecdysozoa</taxon>
        <taxon>Arthropoda</taxon>
        <taxon>Chelicerata</taxon>
        <taxon>Arachnida</taxon>
        <taxon>Araneae</taxon>
        <taxon>Araneomorphae</taxon>
        <taxon>Entelegynae</taxon>
        <taxon>Araneoidea</taxon>
        <taxon>Araneidae</taxon>
        <taxon>Caerostris</taxon>
    </lineage>
</organism>
<evidence type="ECO:0000256" key="1">
    <source>
        <dbReference type="SAM" id="SignalP"/>
    </source>
</evidence>
<gene>
    <name evidence="3" type="primary">AVEN_42564_1</name>
    <name evidence="3" type="ORF">CDAR_411221</name>
</gene>
<sequence length="112" mass="12804">MLVLGALLLSMGHTILCGEPYSFSLFIRDALHSEWVEEETTLVTRTECAALCYQRGGCRHFGFNISHCFLLKDYLEGCEEDECPESPGMKIYQVRALPTLTMHIAMPLWRFI</sequence>
<keyword evidence="4" id="KW-1185">Reference proteome</keyword>
<dbReference type="InterPro" id="IPR003609">
    <property type="entry name" value="Pan_app"/>
</dbReference>
<dbReference type="Pfam" id="PF00024">
    <property type="entry name" value="PAN_1"/>
    <property type="match status" value="1"/>
</dbReference>
<dbReference type="EMBL" id="BPLQ01007740">
    <property type="protein sequence ID" value="GIY32026.1"/>
    <property type="molecule type" value="Genomic_DNA"/>
</dbReference>
<dbReference type="PROSITE" id="PS50948">
    <property type="entry name" value="PAN"/>
    <property type="match status" value="1"/>
</dbReference>
<feature type="chain" id="PRO_5043596043" description="Apple domain-containing protein" evidence="1">
    <location>
        <begin position="18"/>
        <end position="112"/>
    </location>
</feature>
<protein>
    <recommendedName>
        <fullName evidence="2">Apple domain-containing protein</fullName>
    </recommendedName>
</protein>
<feature type="signal peptide" evidence="1">
    <location>
        <begin position="1"/>
        <end position="17"/>
    </location>
</feature>
<comment type="caution">
    <text evidence="3">The sequence shown here is derived from an EMBL/GenBank/DDBJ whole genome shotgun (WGS) entry which is preliminary data.</text>
</comment>
<feature type="domain" description="Apple" evidence="2">
    <location>
        <begin position="17"/>
        <end position="96"/>
    </location>
</feature>
<proteinExistence type="predicted"/>
<keyword evidence="1" id="KW-0732">Signal</keyword>